<dbReference type="OrthoDB" id="5405758at2"/>
<evidence type="ECO:0000256" key="3">
    <source>
        <dbReference type="ARBA" id="ARBA00022692"/>
    </source>
</evidence>
<protein>
    <recommendedName>
        <fullName evidence="9">ATP synthase subunit I</fullName>
    </recommendedName>
</protein>
<comment type="subcellular location">
    <subcellularLocation>
        <location evidence="1">Cell membrane</location>
        <topology evidence="1">Multi-pass membrane protein</topology>
    </subcellularLocation>
</comment>
<proteinExistence type="predicted"/>
<keyword evidence="5 6" id="KW-0472">Membrane</keyword>
<feature type="transmembrane region" description="Helical" evidence="6">
    <location>
        <begin position="73"/>
        <end position="92"/>
    </location>
</feature>
<organism evidence="7 8">
    <name type="scientific">Syntrophotalea acetylenivorans</name>
    <dbReference type="NCBI Taxonomy" id="1842532"/>
    <lineage>
        <taxon>Bacteria</taxon>
        <taxon>Pseudomonadati</taxon>
        <taxon>Thermodesulfobacteriota</taxon>
        <taxon>Desulfuromonadia</taxon>
        <taxon>Desulfuromonadales</taxon>
        <taxon>Syntrophotaleaceae</taxon>
        <taxon>Syntrophotalea</taxon>
    </lineage>
</organism>
<gene>
    <name evidence="7" type="ORF">A7E78_10230</name>
</gene>
<dbReference type="AlphaFoldDB" id="A0A1L3GQQ8"/>
<keyword evidence="8" id="KW-1185">Reference proteome</keyword>
<evidence type="ECO:0008006" key="9">
    <source>
        <dbReference type="Google" id="ProtNLM"/>
    </source>
</evidence>
<dbReference type="GO" id="GO:0005886">
    <property type="term" value="C:plasma membrane"/>
    <property type="evidence" value="ECO:0007669"/>
    <property type="project" value="UniProtKB-SubCell"/>
</dbReference>
<accession>A0A1L3GQQ8</accession>
<dbReference type="RefSeq" id="WP_072284152.1">
    <property type="nucleotide sequence ID" value="NZ_CP015519.1"/>
</dbReference>
<dbReference type="InterPro" id="IPR005598">
    <property type="entry name" value="ATP_synth_I"/>
</dbReference>
<dbReference type="KEGG" id="pef:A7E78_10230"/>
<keyword evidence="2" id="KW-1003">Cell membrane</keyword>
<reference evidence="7 8" key="1">
    <citation type="journal article" date="2017" name="Genome Announc.">
        <title>Complete Genome Sequences of Two Acetylene-Fermenting Pelobacter acetylenicus Strains.</title>
        <authorList>
            <person name="Sutton J.M."/>
            <person name="Baesman S.M."/>
            <person name="Fierst J.L."/>
            <person name="Poret-Peterson A.T."/>
            <person name="Oremland R.S."/>
            <person name="Dunlap D.S."/>
            <person name="Akob D.M."/>
        </authorList>
    </citation>
    <scope>NUCLEOTIDE SEQUENCE [LARGE SCALE GENOMIC DNA]</scope>
    <source>
        <strain evidence="7 8">SFB93</strain>
    </source>
</reference>
<sequence length="128" mass="14104">MQDPDDLLPEVLCRRSWMLWFGLTLISLLWQSKAVFFGVAAGGLVSIGGFYWLRWTLGRLLAEAAKQKPSTHLYSLLLRLLVLAVLLFLLIGPAQLSTPALAVGLSVVVFNILGLALERIIKGRICIS</sequence>
<evidence type="ECO:0000256" key="6">
    <source>
        <dbReference type="SAM" id="Phobius"/>
    </source>
</evidence>
<evidence type="ECO:0000313" key="7">
    <source>
        <dbReference type="EMBL" id="APG28190.1"/>
    </source>
</evidence>
<dbReference type="STRING" id="1842532.A7E78_10230"/>
<keyword evidence="3 6" id="KW-0812">Transmembrane</keyword>
<evidence type="ECO:0000256" key="5">
    <source>
        <dbReference type="ARBA" id="ARBA00023136"/>
    </source>
</evidence>
<dbReference type="Proteomes" id="UP000182517">
    <property type="component" value="Chromosome"/>
</dbReference>
<feature type="transmembrane region" description="Helical" evidence="6">
    <location>
        <begin position="98"/>
        <end position="117"/>
    </location>
</feature>
<dbReference type="Pfam" id="PF03899">
    <property type="entry name" value="ATP-synt_I"/>
    <property type="match status" value="1"/>
</dbReference>
<name>A0A1L3GQQ8_9BACT</name>
<evidence type="ECO:0000313" key="8">
    <source>
        <dbReference type="Proteomes" id="UP000182517"/>
    </source>
</evidence>
<feature type="transmembrane region" description="Helical" evidence="6">
    <location>
        <begin position="36"/>
        <end position="53"/>
    </location>
</feature>
<evidence type="ECO:0000256" key="4">
    <source>
        <dbReference type="ARBA" id="ARBA00022989"/>
    </source>
</evidence>
<evidence type="ECO:0000256" key="2">
    <source>
        <dbReference type="ARBA" id="ARBA00022475"/>
    </source>
</evidence>
<evidence type="ECO:0000256" key="1">
    <source>
        <dbReference type="ARBA" id="ARBA00004651"/>
    </source>
</evidence>
<dbReference type="EMBL" id="CP015519">
    <property type="protein sequence ID" value="APG28190.1"/>
    <property type="molecule type" value="Genomic_DNA"/>
</dbReference>
<keyword evidence="4 6" id="KW-1133">Transmembrane helix</keyword>